<dbReference type="RefSeq" id="WP_156328726.1">
    <property type="nucleotide sequence ID" value="NZ_CACRSW010000009.1"/>
</dbReference>
<sequence length="77" mass="8565">MKDKNQIIKIILGILGIILGFKILKIIFSIIFALLIPIFIGGGLILIPILLLIIPLGILSAIGYAIYKFFLKEKSVW</sequence>
<evidence type="ECO:0000313" key="1">
    <source>
        <dbReference type="EMBL" id="VYS88405.1"/>
    </source>
</evidence>
<reference evidence="1" key="1">
    <citation type="submission" date="2019-11" db="EMBL/GenBank/DDBJ databases">
        <authorList>
            <person name="Feng L."/>
        </authorList>
    </citation>
    <scope>NUCLEOTIDE SEQUENCE</scope>
    <source>
        <strain evidence="1">AvaginalisLFYP127</strain>
    </source>
</reference>
<proteinExistence type="predicted"/>
<dbReference type="EMBL" id="CACRSW010000009">
    <property type="protein sequence ID" value="VYS88405.1"/>
    <property type="molecule type" value="Genomic_DNA"/>
</dbReference>
<name>A0A6N2S978_9FIRM</name>
<accession>A0A6N2S978</accession>
<gene>
    <name evidence="1" type="ORF">AVLFYP127_01722</name>
</gene>
<organism evidence="1">
    <name type="scientific">Anaerococcus vaginalis</name>
    <dbReference type="NCBI Taxonomy" id="33037"/>
    <lineage>
        <taxon>Bacteria</taxon>
        <taxon>Bacillati</taxon>
        <taxon>Bacillota</taxon>
        <taxon>Tissierellia</taxon>
        <taxon>Tissierellales</taxon>
        <taxon>Peptoniphilaceae</taxon>
        <taxon>Anaerococcus</taxon>
    </lineage>
</organism>
<protein>
    <submittedName>
        <fullName evidence="1">Uncharacterized protein</fullName>
    </submittedName>
</protein>
<dbReference type="AlphaFoldDB" id="A0A6N2S978"/>